<sequence length="181" mass="20319">MHNVDTYTGSSFSLKNKFARLIWNFTYLIAFKYSPKPFHEWRSVILRLFGAKIGKGVHIYPKVKIWAPWNLEIHDQVGVANGVDLYSQGKITLGYRSIISQRSYICTGTHDFNLKGHPLYTLPITVSKFAWVAAEAFIAPGVTIGEGAVVGARGVVFKDVEPWTVVGGNPAKFIKKRNFKD</sequence>
<comment type="caution">
    <text evidence="3">The sequence shown here is derived from an EMBL/GenBank/DDBJ whole genome shotgun (WGS) entry which is preliminary data.</text>
</comment>
<dbReference type="InterPro" id="IPR051159">
    <property type="entry name" value="Hexapeptide_acetyltransf"/>
</dbReference>
<dbReference type="EMBL" id="SOAY01000010">
    <property type="protein sequence ID" value="TDT46726.1"/>
    <property type="molecule type" value="Genomic_DNA"/>
</dbReference>
<dbReference type="SUPFAM" id="SSF51161">
    <property type="entry name" value="Trimeric LpxA-like enzymes"/>
    <property type="match status" value="1"/>
</dbReference>
<dbReference type="OrthoDB" id="9814490at2"/>
<dbReference type="AlphaFoldDB" id="A0A4R7K650"/>
<dbReference type="InterPro" id="IPR011004">
    <property type="entry name" value="Trimer_LpxA-like_sf"/>
</dbReference>
<evidence type="ECO:0000256" key="1">
    <source>
        <dbReference type="ARBA" id="ARBA00007274"/>
    </source>
</evidence>
<protein>
    <submittedName>
        <fullName evidence="3">Putative colanic acid biosynthesis acetyltransferase WcaF</fullName>
    </submittedName>
</protein>
<dbReference type="Proteomes" id="UP000294749">
    <property type="component" value="Unassembled WGS sequence"/>
</dbReference>
<keyword evidence="2 3" id="KW-0808">Transferase</keyword>
<gene>
    <name evidence="3" type="ORF">CLV90_0784</name>
</gene>
<proteinExistence type="inferred from homology"/>
<dbReference type="PANTHER" id="PTHR23416">
    <property type="entry name" value="SIALIC ACID SYNTHASE-RELATED"/>
    <property type="match status" value="1"/>
</dbReference>
<evidence type="ECO:0000256" key="2">
    <source>
        <dbReference type="ARBA" id="ARBA00022679"/>
    </source>
</evidence>
<dbReference type="GO" id="GO:0008374">
    <property type="term" value="F:O-acyltransferase activity"/>
    <property type="evidence" value="ECO:0007669"/>
    <property type="project" value="TreeGrafter"/>
</dbReference>
<accession>A0A4R7K650</accession>
<keyword evidence="4" id="KW-1185">Reference proteome</keyword>
<dbReference type="RefSeq" id="WP_133686177.1">
    <property type="nucleotide sequence ID" value="NZ_SOAY01000010.1"/>
</dbReference>
<dbReference type="CDD" id="cd05825">
    <property type="entry name" value="LbH_wcaF_like"/>
    <property type="match status" value="1"/>
</dbReference>
<evidence type="ECO:0000313" key="4">
    <source>
        <dbReference type="Proteomes" id="UP000294749"/>
    </source>
</evidence>
<organism evidence="3 4">
    <name type="scientific">Maribacter spongiicola</name>
    <dbReference type="NCBI Taxonomy" id="1206753"/>
    <lineage>
        <taxon>Bacteria</taxon>
        <taxon>Pseudomonadati</taxon>
        <taxon>Bacteroidota</taxon>
        <taxon>Flavobacteriia</taxon>
        <taxon>Flavobacteriales</taxon>
        <taxon>Flavobacteriaceae</taxon>
        <taxon>Maribacter</taxon>
    </lineage>
</organism>
<evidence type="ECO:0000313" key="3">
    <source>
        <dbReference type="EMBL" id="TDT46726.1"/>
    </source>
</evidence>
<dbReference type="PANTHER" id="PTHR23416:SF23">
    <property type="entry name" value="ACETYLTRANSFERASE C18B11.09C-RELATED"/>
    <property type="match status" value="1"/>
</dbReference>
<comment type="similarity">
    <text evidence="1">Belongs to the transferase hexapeptide repeat family.</text>
</comment>
<name>A0A4R7K650_9FLAO</name>
<dbReference type="GO" id="GO:0005829">
    <property type="term" value="C:cytosol"/>
    <property type="evidence" value="ECO:0007669"/>
    <property type="project" value="TreeGrafter"/>
</dbReference>
<dbReference type="Gene3D" id="2.160.10.10">
    <property type="entry name" value="Hexapeptide repeat proteins"/>
    <property type="match status" value="1"/>
</dbReference>
<reference evidence="3 4" key="1">
    <citation type="submission" date="2019-03" db="EMBL/GenBank/DDBJ databases">
        <title>Genomic Encyclopedia of Archaeal and Bacterial Type Strains, Phase II (KMG-II): from individual species to whole genera.</title>
        <authorList>
            <person name="Goeker M."/>
        </authorList>
    </citation>
    <scope>NUCLEOTIDE SEQUENCE [LARGE SCALE GENOMIC DNA]</scope>
    <source>
        <strain evidence="3 4">DSM 25233</strain>
    </source>
</reference>